<dbReference type="InterPro" id="IPR036388">
    <property type="entry name" value="WH-like_DNA-bd_sf"/>
</dbReference>
<evidence type="ECO:0008006" key="9">
    <source>
        <dbReference type="Google" id="ProtNLM"/>
    </source>
</evidence>
<dbReference type="SUPFAM" id="SSF63520">
    <property type="entry name" value="PTS-regulatory domain, PRD"/>
    <property type="match status" value="2"/>
</dbReference>
<dbReference type="InterPro" id="IPR013196">
    <property type="entry name" value="HTH_11"/>
</dbReference>
<evidence type="ECO:0000256" key="1">
    <source>
        <dbReference type="ARBA" id="ARBA00022679"/>
    </source>
</evidence>
<dbReference type="Proteomes" id="UP000192353">
    <property type="component" value="Unassembled WGS sequence"/>
</dbReference>
<dbReference type="PANTHER" id="PTHR30185:SF18">
    <property type="entry name" value="TRANSCRIPTIONAL REGULATOR MTLR"/>
    <property type="match status" value="1"/>
</dbReference>
<dbReference type="InterPro" id="IPR036095">
    <property type="entry name" value="PTS_EIIB-like_sf"/>
</dbReference>
<feature type="domain" description="PRD" evidence="6">
    <location>
        <begin position="292"/>
        <end position="402"/>
    </location>
</feature>
<dbReference type="InterPro" id="IPR036634">
    <property type="entry name" value="PRD_sf"/>
</dbReference>
<dbReference type="Gene3D" id="3.40.50.2300">
    <property type="match status" value="1"/>
</dbReference>
<dbReference type="PROSITE" id="PS51099">
    <property type="entry name" value="PTS_EIIB_TYPE_2"/>
    <property type="match status" value="1"/>
</dbReference>
<dbReference type="InterPro" id="IPR011608">
    <property type="entry name" value="PRD"/>
</dbReference>
<dbReference type="EMBL" id="NBEY01000006">
    <property type="protein sequence ID" value="OQR26208.1"/>
    <property type="molecule type" value="Genomic_DNA"/>
</dbReference>
<dbReference type="InterPro" id="IPR013011">
    <property type="entry name" value="PTS_EIIB_2"/>
</dbReference>
<dbReference type="AlphaFoldDB" id="A0A1V9T7N1"/>
<comment type="caution">
    <text evidence="7">The sequence shown here is derived from an EMBL/GenBank/DDBJ whole genome shotgun (WGS) entry which is preliminary data.</text>
</comment>
<dbReference type="InterPro" id="IPR003501">
    <property type="entry name" value="PTS_EIIB_2/3"/>
</dbReference>
<dbReference type="SUPFAM" id="SSF52794">
    <property type="entry name" value="PTS system IIB component-like"/>
    <property type="match status" value="1"/>
</dbReference>
<reference evidence="7 8" key="1">
    <citation type="submission" date="2017-03" db="EMBL/GenBank/DDBJ databases">
        <title>Phylogenomics and comparative genomics of Lactobacillus salivarius, a mammalian gut commensal.</title>
        <authorList>
            <person name="Harris H.M."/>
        </authorList>
    </citation>
    <scope>NUCLEOTIDE SEQUENCE [LARGE SCALE GENOMIC DNA]</scope>
    <source>
        <strain evidence="7 8">AH4231</strain>
    </source>
</reference>
<protein>
    <recommendedName>
        <fullName evidence="9">PRD domain-containing protein</fullName>
    </recommendedName>
</protein>
<dbReference type="GO" id="GO:0006355">
    <property type="term" value="P:regulation of DNA-templated transcription"/>
    <property type="evidence" value="ECO:0007669"/>
    <property type="project" value="InterPro"/>
</dbReference>
<dbReference type="Gene3D" id="1.10.10.10">
    <property type="entry name" value="Winged helix-like DNA-binding domain superfamily/Winged helix DNA-binding domain"/>
    <property type="match status" value="1"/>
</dbReference>
<keyword evidence="1" id="KW-0808">Transferase</keyword>
<evidence type="ECO:0000313" key="7">
    <source>
        <dbReference type="EMBL" id="OQR26208.1"/>
    </source>
</evidence>
<keyword evidence="3" id="KW-0805">Transcription regulation</keyword>
<dbReference type="PROSITE" id="PS51372">
    <property type="entry name" value="PRD_2"/>
    <property type="match status" value="2"/>
</dbReference>
<accession>A0A1V9T7N1</accession>
<dbReference type="Pfam" id="PF00874">
    <property type="entry name" value="PRD"/>
    <property type="match status" value="2"/>
</dbReference>
<keyword evidence="4" id="KW-0804">Transcription</keyword>
<feature type="domain" description="PTS EIIB type-2" evidence="5">
    <location>
        <begin position="403"/>
        <end position="495"/>
    </location>
</feature>
<feature type="domain" description="PRD" evidence="6">
    <location>
        <begin position="186"/>
        <end position="291"/>
    </location>
</feature>
<dbReference type="GO" id="GO:0009401">
    <property type="term" value="P:phosphoenolpyruvate-dependent sugar phosphotransferase system"/>
    <property type="evidence" value="ECO:0007669"/>
    <property type="project" value="InterPro"/>
</dbReference>
<evidence type="ECO:0000256" key="4">
    <source>
        <dbReference type="ARBA" id="ARBA00023163"/>
    </source>
</evidence>
<dbReference type="PANTHER" id="PTHR30185">
    <property type="entry name" value="CRYPTIC BETA-GLUCOSIDE BGL OPERON ANTITERMINATOR"/>
    <property type="match status" value="1"/>
</dbReference>
<evidence type="ECO:0000259" key="6">
    <source>
        <dbReference type="PROSITE" id="PS51372"/>
    </source>
</evidence>
<evidence type="ECO:0000256" key="3">
    <source>
        <dbReference type="ARBA" id="ARBA00023015"/>
    </source>
</evidence>
<dbReference type="Pfam" id="PF08279">
    <property type="entry name" value="HTH_11"/>
    <property type="match status" value="1"/>
</dbReference>
<dbReference type="CDD" id="cd05568">
    <property type="entry name" value="PTS_IIB_bgl_like"/>
    <property type="match status" value="1"/>
</dbReference>
<dbReference type="GO" id="GO:0008982">
    <property type="term" value="F:protein-N(PI)-phosphohistidine-sugar phosphotransferase activity"/>
    <property type="evidence" value="ECO:0007669"/>
    <property type="project" value="InterPro"/>
</dbReference>
<dbReference type="InterPro" id="IPR050661">
    <property type="entry name" value="BglG_antiterminators"/>
</dbReference>
<sequence length="495" mass="57439">MMYNIDCKGAVLLGEDLTQKLIDYFRLNDDFHTSKQLSAEFDVSEKTIKRYVTKINEIYEHPIIISERGKGYKFDYQEYLLRIKGKASSESEYRQKQILKKLLLMAPQKLKVSTIFDGYYISDSVIRNDEKILNKQLKKWNLVYKRHDRFAGIEGNEKDIRNALMETILNVDKGLDLSSLYKNASEINDKDFHFTMEQLDLISSALNSSIPFPYNINFFAHIYILLDRARKYISVQEKEVNSDEKVKSNPEIYSVCRNIVSNIEQYLNRKVDSSEIFYLYEYLVSSRLDNYKISTRYESLAERVTARYIFLVSNTLDTNFDNSLALDMEGHILAMLTRLERNITLPNALLEEIQFEYKEIFDAVKEASINIESEYGLAPISDDEIGFITIYFAKYVEIFEEQLNILIMCTTGIGTSELLAVKVSKELPELNIVGVTSNTNIKKYLTSNEKRIDFIITTVPLREKLDIPIVLVSALFTKQDKKNVQLVIKEVKNNA</sequence>
<evidence type="ECO:0000259" key="5">
    <source>
        <dbReference type="PROSITE" id="PS51099"/>
    </source>
</evidence>
<name>A0A1V9T7N1_9LACO</name>
<organism evidence="7 8">
    <name type="scientific">Ligilactobacillus salivarius</name>
    <dbReference type="NCBI Taxonomy" id="1624"/>
    <lineage>
        <taxon>Bacteria</taxon>
        <taxon>Bacillati</taxon>
        <taxon>Bacillota</taxon>
        <taxon>Bacilli</taxon>
        <taxon>Lactobacillales</taxon>
        <taxon>Lactobacillaceae</taxon>
        <taxon>Ligilactobacillus</taxon>
    </lineage>
</organism>
<evidence type="ECO:0000313" key="8">
    <source>
        <dbReference type="Proteomes" id="UP000192353"/>
    </source>
</evidence>
<dbReference type="Gene3D" id="1.10.1790.10">
    <property type="entry name" value="PRD domain"/>
    <property type="match status" value="2"/>
</dbReference>
<dbReference type="Pfam" id="PF02302">
    <property type="entry name" value="PTS_IIB"/>
    <property type="match status" value="1"/>
</dbReference>
<keyword evidence="2" id="KW-0677">Repeat</keyword>
<evidence type="ECO:0000256" key="2">
    <source>
        <dbReference type="ARBA" id="ARBA00022737"/>
    </source>
</evidence>
<gene>
    <name evidence="7" type="ORF">B6U37_00430</name>
</gene>
<proteinExistence type="predicted"/>